<accession>A0A5M3MFA8</accession>
<protein>
    <recommendedName>
        <fullName evidence="3">FHA domain-containing protein</fullName>
    </recommendedName>
</protein>
<comment type="caution">
    <text evidence="1">The sequence shown here is derived from an EMBL/GenBank/DDBJ whole genome shotgun (WGS) entry which is preliminary data.</text>
</comment>
<evidence type="ECO:0008006" key="3">
    <source>
        <dbReference type="Google" id="ProtNLM"/>
    </source>
</evidence>
<dbReference type="AlphaFoldDB" id="A0A5M3MFA8"/>
<dbReference type="Proteomes" id="UP000053558">
    <property type="component" value="Unassembled WGS sequence"/>
</dbReference>
<reference evidence="2" key="1">
    <citation type="journal article" date="2012" name="Science">
        <title>The Paleozoic origin of enzymatic lignin decomposition reconstructed from 31 fungal genomes.</title>
        <authorList>
            <person name="Floudas D."/>
            <person name="Binder M."/>
            <person name="Riley R."/>
            <person name="Barry K."/>
            <person name="Blanchette R.A."/>
            <person name="Henrissat B."/>
            <person name="Martinez A.T."/>
            <person name="Otillar R."/>
            <person name="Spatafora J.W."/>
            <person name="Yadav J.S."/>
            <person name="Aerts A."/>
            <person name="Benoit I."/>
            <person name="Boyd A."/>
            <person name="Carlson A."/>
            <person name="Copeland A."/>
            <person name="Coutinho P.M."/>
            <person name="de Vries R.P."/>
            <person name="Ferreira P."/>
            <person name="Findley K."/>
            <person name="Foster B."/>
            <person name="Gaskell J."/>
            <person name="Glotzer D."/>
            <person name="Gorecki P."/>
            <person name="Heitman J."/>
            <person name="Hesse C."/>
            <person name="Hori C."/>
            <person name="Igarashi K."/>
            <person name="Jurgens J.A."/>
            <person name="Kallen N."/>
            <person name="Kersten P."/>
            <person name="Kohler A."/>
            <person name="Kuees U."/>
            <person name="Kumar T.K.A."/>
            <person name="Kuo A."/>
            <person name="LaButti K."/>
            <person name="Larrondo L.F."/>
            <person name="Lindquist E."/>
            <person name="Ling A."/>
            <person name="Lombard V."/>
            <person name="Lucas S."/>
            <person name="Lundell T."/>
            <person name="Martin R."/>
            <person name="McLaughlin D.J."/>
            <person name="Morgenstern I."/>
            <person name="Morin E."/>
            <person name="Murat C."/>
            <person name="Nagy L.G."/>
            <person name="Nolan M."/>
            <person name="Ohm R.A."/>
            <person name="Patyshakuliyeva A."/>
            <person name="Rokas A."/>
            <person name="Ruiz-Duenas F.J."/>
            <person name="Sabat G."/>
            <person name="Salamov A."/>
            <person name="Samejima M."/>
            <person name="Schmutz J."/>
            <person name="Slot J.C."/>
            <person name="St John F."/>
            <person name="Stenlid J."/>
            <person name="Sun H."/>
            <person name="Sun S."/>
            <person name="Syed K."/>
            <person name="Tsang A."/>
            <person name="Wiebenga A."/>
            <person name="Young D."/>
            <person name="Pisabarro A."/>
            <person name="Eastwood D.C."/>
            <person name="Martin F."/>
            <person name="Cullen D."/>
            <person name="Grigoriev I.V."/>
            <person name="Hibbett D.S."/>
        </authorList>
    </citation>
    <scope>NUCLEOTIDE SEQUENCE [LARGE SCALE GENOMIC DNA]</scope>
    <source>
        <strain evidence="2">RWD-64-598 SS2</strain>
    </source>
</reference>
<keyword evidence="2" id="KW-1185">Reference proteome</keyword>
<organism evidence="1 2">
    <name type="scientific">Coniophora puteana (strain RWD-64-598)</name>
    <name type="common">Brown rot fungus</name>
    <dbReference type="NCBI Taxonomy" id="741705"/>
    <lineage>
        <taxon>Eukaryota</taxon>
        <taxon>Fungi</taxon>
        <taxon>Dikarya</taxon>
        <taxon>Basidiomycota</taxon>
        <taxon>Agaricomycotina</taxon>
        <taxon>Agaricomycetes</taxon>
        <taxon>Agaricomycetidae</taxon>
        <taxon>Boletales</taxon>
        <taxon>Coniophorineae</taxon>
        <taxon>Coniophoraceae</taxon>
        <taxon>Coniophora</taxon>
    </lineage>
</organism>
<proteinExistence type="predicted"/>
<gene>
    <name evidence="1" type="ORF">CONPUDRAFT_168259</name>
</gene>
<dbReference type="RefSeq" id="XP_007772698.1">
    <property type="nucleotide sequence ID" value="XM_007774508.1"/>
</dbReference>
<sequence>MSLNVPDSHAHLRPKKSASSLSSAFKLSANFGPRKVKSLLSFDTGANKNLSTVAAITLKPVQSSSAEFQIKVIVLELGNNLFLGKEGGPGRKCAMDNGFFPSFAWCQSGSRTVKPYHARLWVEDDPPEPRLYIQNLDDHYGTWIFRGVSSQDEKDFLPHGCETRDLPRKHTMISLAGVQLSTAEVKSGDIIQLGVQKKMPDLSWGSSTSYLPVCARVTLTIKRR</sequence>
<dbReference type="EMBL" id="JH711584">
    <property type="protein sequence ID" value="EIW77305.1"/>
    <property type="molecule type" value="Genomic_DNA"/>
</dbReference>
<name>A0A5M3MFA8_CONPW</name>
<evidence type="ECO:0000313" key="2">
    <source>
        <dbReference type="Proteomes" id="UP000053558"/>
    </source>
</evidence>
<dbReference type="GeneID" id="19205957"/>
<evidence type="ECO:0000313" key="1">
    <source>
        <dbReference type="EMBL" id="EIW77305.1"/>
    </source>
</evidence>
<dbReference type="KEGG" id="cput:CONPUDRAFT_168259"/>